<dbReference type="GO" id="GO:0003968">
    <property type="term" value="F:RNA-directed RNA polymerase activity"/>
    <property type="evidence" value="ECO:0007669"/>
    <property type="project" value="UniProtKB-KW"/>
</dbReference>
<keyword evidence="6 8" id="KW-0693">Viral RNA replication</keyword>
<gene>
    <name evidence="10" type="primary">RNA-dependent RNA polymerase</name>
</gene>
<evidence type="ECO:0000256" key="8">
    <source>
        <dbReference type="RuleBase" id="RU364050"/>
    </source>
</evidence>
<evidence type="ECO:0000256" key="2">
    <source>
        <dbReference type="ARBA" id="ARBA00022484"/>
    </source>
</evidence>
<name>A0A9C7GWI0_9VIRU</name>
<evidence type="ECO:0000313" key="10">
    <source>
        <dbReference type="EMBL" id="CAI5383886.1"/>
    </source>
</evidence>
<feature type="domain" description="RdRp catalytic" evidence="9">
    <location>
        <begin position="430"/>
        <end position="551"/>
    </location>
</feature>
<keyword evidence="4 8" id="KW-0548">Nucleotidyltransferase</keyword>
<organism evidence="10">
    <name type="scientific">Porphyridium purpureum toti-like virus 1</name>
    <dbReference type="NCBI Taxonomy" id="2933123"/>
    <lineage>
        <taxon>Viruses</taxon>
        <taxon>Riboviria</taxon>
        <taxon>Orthornavirae</taxon>
        <taxon>Duplornaviricota</taxon>
        <taxon>Chrymotiviricetes</taxon>
        <taxon>Ghabrivirales</taxon>
        <taxon>Totiviridae</taxon>
    </lineage>
</organism>
<sequence length="814" mass="92269">MTDNISINMRKVKIDELNVPPAYIDDKGLPTISSNARLVLVTVNAKRGMWNTELVKGEKVWVRSISAWGKTYGYIDLNEIGCLTQKTSSLVAGLINCATPFMDLGQADVFREVFDEEGLQLPSWDEVKRFDYDWIGSIKDGKMTSWHHVHLLPTQALVAAAHAGRLKHAILVAKKLKNVQGLTRAMFSTFITYTSMVPEEQLKIWTKIIHKQSAVKVEILSKYLKQISIMFKQLQHVFETDLSPLFELDVLINRGVGDVDWEKEKEARTKGKMVQLPVNVVYNRAAELFQTAKDEGRYYRSRTYAQWAEFRLLTTPGGAAHSYNPLFSDIIRSEKKDKNLDFNKKFLLSMNRPPEFENLSSRKPRIDAWPSTKYEWGKQRAIYGTDVDSYILADLALPMCEHMFPSMIIGGANAEEGRLRRIVSQVMNGGMPLCFDYEDFNSQHTVQSMSEVLRAFYKVWSGSMTREQTIAMEWTIRSVEDMRVNGNPTLGVTPYRLRGTLLSGWRLTTFINSMLNRIYLEESGSIEDAMYAIHSGDDVLASVVSLNDAMSFIKKAEAIGVRAQISKMNISSIAEFLRIDHKGQTTASQYLTRAVATIVHSRMETSQAYDSVEYIEATRERIQNASDRGGMNVNHVWAELKTTIKKTQKISEATIEYTLAAHRLEGGLSELPRLTGVRVVSTSGFTRPHPDTYLKVDKIMPGITDTARGIVKKLGWSEDNRLGEIVNYIVDTEAEKMNRVRGKKEIAYYNVSEVQEAELSRFRDYRGLIKLGVAGMLRGADPKLVRLLISMQTELGQALLGKVKNFSKVMRLMF</sequence>
<dbReference type="GO" id="GO:0000166">
    <property type="term" value="F:nucleotide binding"/>
    <property type="evidence" value="ECO:0007669"/>
    <property type="project" value="UniProtKB-KW"/>
</dbReference>
<comment type="similarity">
    <text evidence="1">Belongs to the totiviridae RNA-directed RNA polymerase family.</text>
</comment>
<evidence type="ECO:0000256" key="6">
    <source>
        <dbReference type="ARBA" id="ARBA00022953"/>
    </source>
</evidence>
<dbReference type="InterPro" id="IPR043502">
    <property type="entry name" value="DNA/RNA_pol_sf"/>
</dbReference>
<proteinExistence type="inferred from homology"/>
<dbReference type="InterPro" id="IPR001795">
    <property type="entry name" value="RNA-dir_pol_luteovirus"/>
</dbReference>
<dbReference type="SUPFAM" id="SSF56672">
    <property type="entry name" value="DNA/RNA polymerases"/>
    <property type="match status" value="1"/>
</dbReference>
<evidence type="ECO:0000256" key="4">
    <source>
        <dbReference type="ARBA" id="ARBA00022695"/>
    </source>
</evidence>
<evidence type="ECO:0000256" key="7">
    <source>
        <dbReference type="ARBA" id="ARBA00048744"/>
    </source>
</evidence>
<keyword evidence="5 8" id="KW-0547">Nucleotide-binding</keyword>
<protein>
    <recommendedName>
        <fullName evidence="8">RNA-directed RNA polymerase</fullName>
        <ecNumber evidence="8">2.7.7.48</ecNumber>
    </recommendedName>
</protein>
<dbReference type="GO" id="GO:0006351">
    <property type="term" value="P:DNA-templated transcription"/>
    <property type="evidence" value="ECO:0007669"/>
    <property type="project" value="InterPro"/>
</dbReference>
<keyword evidence="2 8" id="KW-0696">RNA-directed RNA polymerase</keyword>
<evidence type="ECO:0000256" key="5">
    <source>
        <dbReference type="ARBA" id="ARBA00022741"/>
    </source>
</evidence>
<keyword evidence="3 8" id="KW-0808">Transferase</keyword>
<evidence type="ECO:0000256" key="3">
    <source>
        <dbReference type="ARBA" id="ARBA00022679"/>
    </source>
</evidence>
<dbReference type="InterPro" id="IPR007094">
    <property type="entry name" value="RNA-dir_pol_PSvirus"/>
</dbReference>
<dbReference type="GO" id="GO:0039694">
    <property type="term" value="P:viral RNA genome replication"/>
    <property type="evidence" value="ECO:0007669"/>
    <property type="project" value="InterPro"/>
</dbReference>
<evidence type="ECO:0000259" key="9">
    <source>
        <dbReference type="PROSITE" id="PS50507"/>
    </source>
</evidence>
<dbReference type="GO" id="GO:0003723">
    <property type="term" value="F:RNA binding"/>
    <property type="evidence" value="ECO:0007669"/>
    <property type="project" value="InterPro"/>
</dbReference>
<dbReference type="EMBL" id="OX380396">
    <property type="protein sequence ID" value="CAI5383886.1"/>
    <property type="molecule type" value="Genomic_RNA"/>
</dbReference>
<dbReference type="EC" id="2.7.7.48" evidence="8"/>
<dbReference type="Pfam" id="PF02123">
    <property type="entry name" value="RdRP_4"/>
    <property type="match status" value="1"/>
</dbReference>
<accession>A0A9C7GWI0</accession>
<dbReference type="PROSITE" id="PS50507">
    <property type="entry name" value="RDRP_SSRNA_POS"/>
    <property type="match status" value="1"/>
</dbReference>
<comment type="catalytic activity">
    <reaction evidence="7 8">
        <text>RNA(n) + a ribonucleoside 5'-triphosphate = RNA(n+1) + diphosphate</text>
        <dbReference type="Rhea" id="RHEA:21248"/>
        <dbReference type="Rhea" id="RHEA-COMP:14527"/>
        <dbReference type="Rhea" id="RHEA-COMP:17342"/>
        <dbReference type="ChEBI" id="CHEBI:33019"/>
        <dbReference type="ChEBI" id="CHEBI:61557"/>
        <dbReference type="ChEBI" id="CHEBI:140395"/>
        <dbReference type="EC" id="2.7.7.48"/>
    </reaction>
</comment>
<reference evidence="10" key="1">
    <citation type="submission" date="2022-11" db="EMBL/GenBank/DDBJ databases">
        <authorList>
            <person name="Mifsud CO J."/>
            <person name="Holmes C E."/>
            <person name="Gallagher V R."/>
            <person name="Geoghegan L J."/>
        </authorList>
    </citation>
    <scope>NUCLEOTIDE SEQUENCE</scope>
</reference>
<evidence type="ECO:0000256" key="1">
    <source>
        <dbReference type="ARBA" id="ARBA00010455"/>
    </source>
</evidence>